<evidence type="ECO:0000256" key="1">
    <source>
        <dbReference type="SAM" id="MobiDB-lite"/>
    </source>
</evidence>
<evidence type="ECO:0000313" key="2">
    <source>
        <dbReference type="EMBL" id="KAF1997541.1"/>
    </source>
</evidence>
<dbReference type="EMBL" id="ML977612">
    <property type="protein sequence ID" value="KAF1997541.1"/>
    <property type="molecule type" value="Genomic_DNA"/>
</dbReference>
<organism evidence="2 3">
    <name type="scientific">Amniculicola lignicola CBS 123094</name>
    <dbReference type="NCBI Taxonomy" id="1392246"/>
    <lineage>
        <taxon>Eukaryota</taxon>
        <taxon>Fungi</taxon>
        <taxon>Dikarya</taxon>
        <taxon>Ascomycota</taxon>
        <taxon>Pezizomycotina</taxon>
        <taxon>Dothideomycetes</taxon>
        <taxon>Pleosporomycetidae</taxon>
        <taxon>Pleosporales</taxon>
        <taxon>Amniculicolaceae</taxon>
        <taxon>Amniculicola</taxon>
    </lineage>
</organism>
<dbReference type="OrthoDB" id="5089392at2759"/>
<dbReference type="Proteomes" id="UP000799779">
    <property type="component" value="Unassembled WGS sequence"/>
</dbReference>
<name>A0A6A5WBM0_9PLEO</name>
<protein>
    <submittedName>
        <fullName evidence="2">Uncharacterized protein</fullName>
    </submittedName>
</protein>
<dbReference type="AlphaFoldDB" id="A0A6A5WBM0"/>
<proteinExistence type="predicted"/>
<sequence length="165" mass="18530">MNDHNIYTTTLDSHELSTKLDHIKRESNNGALFYGSRGHSRQSRTPSFSSDNTTLPSFSKTSTMSTTGSDESNGRNQVSRLQVLRAIPMSGTSRENAEVPAGHFSKGRINRRRGESESAKGKEKEFQYYGRHGNQWLFNDFSVTDSIKKGWGKVFTGNSKTDEEE</sequence>
<accession>A0A6A5WBM0</accession>
<feature type="region of interest" description="Disordered" evidence="1">
    <location>
        <begin position="31"/>
        <end position="80"/>
    </location>
</feature>
<evidence type="ECO:0000313" key="3">
    <source>
        <dbReference type="Proteomes" id="UP000799779"/>
    </source>
</evidence>
<gene>
    <name evidence="2" type="ORF">P154DRAFT_524747</name>
</gene>
<reference evidence="2" key="1">
    <citation type="journal article" date="2020" name="Stud. Mycol.">
        <title>101 Dothideomycetes genomes: a test case for predicting lifestyles and emergence of pathogens.</title>
        <authorList>
            <person name="Haridas S."/>
            <person name="Albert R."/>
            <person name="Binder M."/>
            <person name="Bloem J."/>
            <person name="Labutti K."/>
            <person name="Salamov A."/>
            <person name="Andreopoulos B."/>
            <person name="Baker S."/>
            <person name="Barry K."/>
            <person name="Bills G."/>
            <person name="Bluhm B."/>
            <person name="Cannon C."/>
            <person name="Castanera R."/>
            <person name="Culley D."/>
            <person name="Daum C."/>
            <person name="Ezra D."/>
            <person name="Gonzalez J."/>
            <person name="Henrissat B."/>
            <person name="Kuo A."/>
            <person name="Liang C."/>
            <person name="Lipzen A."/>
            <person name="Lutzoni F."/>
            <person name="Magnuson J."/>
            <person name="Mondo S."/>
            <person name="Nolan M."/>
            <person name="Ohm R."/>
            <person name="Pangilinan J."/>
            <person name="Park H.-J."/>
            <person name="Ramirez L."/>
            <person name="Alfaro M."/>
            <person name="Sun H."/>
            <person name="Tritt A."/>
            <person name="Yoshinaga Y."/>
            <person name="Zwiers L.-H."/>
            <person name="Turgeon B."/>
            <person name="Goodwin S."/>
            <person name="Spatafora J."/>
            <person name="Crous P."/>
            <person name="Grigoriev I."/>
        </authorList>
    </citation>
    <scope>NUCLEOTIDE SEQUENCE</scope>
    <source>
        <strain evidence="2">CBS 123094</strain>
    </source>
</reference>
<keyword evidence="3" id="KW-1185">Reference proteome</keyword>
<feature type="compositionally biased region" description="Polar residues" evidence="1">
    <location>
        <begin position="43"/>
        <end position="80"/>
    </location>
</feature>